<keyword evidence="2" id="KW-1185">Reference proteome</keyword>
<dbReference type="Proteomes" id="UP001056384">
    <property type="component" value="Chromosome 6"/>
</dbReference>
<accession>A0A9Q9AZE9</accession>
<name>A0A9Q9AZE9_9PEZI</name>
<protein>
    <submittedName>
        <fullName evidence="1">Uncharacterized protein</fullName>
    </submittedName>
</protein>
<evidence type="ECO:0000313" key="2">
    <source>
        <dbReference type="Proteomes" id="UP001056384"/>
    </source>
</evidence>
<reference evidence="1" key="1">
    <citation type="submission" date="2022-06" db="EMBL/GenBank/DDBJ databases">
        <title>Complete genome sequences of two strains of the flax pathogen Septoria linicola.</title>
        <authorList>
            <person name="Lapalu N."/>
            <person name="Simon A."/>
            <person name="Demenou B."/>
            <person name="Paumier D."/>
            <person name="Guillot M.-P."/>
            <person name="Gout L."/>
            <person name="Valade R."/>
        </authorList>
    </citation>
    <scope>NUCLEOTIDE SEQUENCE</scope>
    <source>
        <strain evidence="1">SE15195</strain>
    </source>
</reference>
<proteinExistence type="predicted"/>
<dbReference type="OrthoDB" id="3034343at2759"/>
<evidence type="ECO:0000313" key="1">
    <source>
        <dbReference type="EMBL" id="USW54546.1"/>
    </source>
</evidence>
<dbReference type="AlphaFoldDB" id="A0A9Q9AZE9"/>
<sequence length="137" mass="15677">MVSLNETQLEEFWLPYTAHLLVTVTTITLRCFLESADLAMRLACASKLVLLRDRLKLARQESGWDLANFCLDRCSETIDRISSAAGNHNPDMRLSASQHATAQGANRWTDFTFEQLSSELLRPMDSLQYPFNHIWDI</sequence>
<gene>
    <name evidence="1" type="ORF">Slin15195_G078650</name>
</gene>
<organism evidence="1 2">
    <name type="scientific">Septoria linicola</name>
    <dbReference type="NCBI Taxonomy" id="215465"/>
    <lineage>
        <taxon>Eukaryota</taxon>
        <taxon>Fungi</taxon>
        <taxon>Dikarya</taxon>
        <taxon>Ascomycota</taxon>
        <taxon>Pezizomycotina</taxon>
        <taxon>Dothideomycetes</taxon>
        <taxon>Dothideomycetidae</taxon>
        <taxon>Mycosphaerellales</taxon>
        <taxon>Mycosphaerellaceae</taxon>
        <taxon>Septoria</taxon>
    </lineage>
</organism>
<dbReference type="EMBL" id="CP099423">
    <property type="protein sequence ID" value="USW54546.1"/>
    <property type="molecule type" value="Genomic_DNA"/>
</dbReference>